<organism evidence="1 2">
    <name type="scientific">Actinomadura logoneensis</name>
    <dbReference type="NCBI Taxonomy" id="2293572"/>
    <lineage>
        <taxon>Bacteria</taxon>
        <taxon>Bacillati</taxon>
        <taxon>Actinomycetota</taxon>
        <taxon>Actinomycetes</taxon>
        <taxon>Streptosporangiales</taxon>
        <taxon>Thermomonosporaceae</taxon>
        <taxon>Actinomadura</taxon>
    </lineage>
</organism>
<sequence>MSSTPSLDGRRFRAVADTVGGEVGTLTEFAYRERDGEIWAEYAGGTVRRGFLVGVRDGDEIEFRYTQLNTAGETSTGHCFSVLRTLPDGRLRLEETWEWESRPGSGTSAVEEVR</sequence>
<protein>
    <recommendedName>
        <fullName evidence="3">N-acetylglutamate synthase</fullName>
    </recommendedName>
</protein>
<dbReference type="AlphaFoldDB" id="A0A372JB82"/>
<dbReference type="Pfam" id="PF26421">
    <property type="entry name" value="Avidin_like"/>
    <property type="match status" value="1"/>
</dbReference>
<reference evidence="1 2" key="1">
    <citation type="submission" date="2018-08" db="EMBL/GenBank/DDBJ databases">
        <title>Actinomadura jelena sp. nov., a novel Actinomycete isolated from soil in Chad.</title>
        <authorList>
            <person name="Shi L."/>
        </authorList>
    </citation>
    <scope>NUCLEOTIDE SEQUENCE [LARGE SCALE GENOMIC DNA]</scope>
    <source>
        <strain evidence="1 2">NEAU-G17</strain>
    </source>
</reference>
<dbReference type="InterPro" id="IPR058595">
    <property type="entry name" value="Avidin-like"/>
</dbReference>
<evidence type="ECO:0000313" key="2">
    <source>
        <dbReference type="Proteomes" id="UP000261811"/>
    </source>
</evidence>
<dbReference type="EMBL" id="QURH01001009">
    <property type="protein sequence ID" value="RFU37074.1"/>
    <property type="molecule type" value="Genomic_DNA"/>
</dbReference>
<name>A0A372JB82_9ACTN</name>
<evidence type="ECO:0008006" key="3">
    <source>
        <dbReference type="Google" id="ProtNLM"/>
    </source>
</evidence>
<comment type="caution">
    <text evidence="1">The sequence shown here is derived from an EMBL/GenBank/DDBJ whole genome shotgun (WGS) entry which is preliminary data.</text>
</comment>
<dbReference type="Proteomes" id="UP000261811">
    <property type="component" value="Unassembled WGS sequence"/>
</dbReference>
<gene>
    <name evidence="1" type="ORF">DZF91_34715</name>
</gene>
<dbReference type="OrthoDB" id="5684515at2"/>
<evidence type="ECO:0000313" key="1">
    <source>
        <dbReference type="EMBL" id="RFU37074.1"/>
    </source>
</evidence>
<dbReference type="RefSeq" id="WP_117361276.1">
    <property type="nucleotide sequence ID" value="NZ_QURH01001009.1"/>
</dbReference>
<accession>A0A372JB82</accession>
<keyword evidence="2" id="KW-1185">Reference proteome</keyword>
<proteinExistence type="predicted"/>